<protein>
    <submittedName>
        <fullName evidence="1">Uncharacterized protein</fullName>
    </submittedName>
</protein>
<proteinExistence type="predicted"/>
<name>A0A1H4MEX4_9BACT</name>
<evidence type="ECO:0000313" key="2">
    <source>
        <dbReference type="Proteomes" id="UP000182409"/>
    </source>
</evidence>
<sequence>MLALEHSKLWKFLWIAVQLWTGLYCYSDVALRRLCEFVRYHPCNHVFGETCNMNRA</sequence>
<organism evidence="1 2">
    <name type="scientific">Terriglobus roseus</name>
    <dbReference type="NCBI Taxonomy" id="392734"/>
    <lineage>
        <taxon>Bacteria</taxon>
        <taxon>Pseudomonadati</taxon>
        <taxon>Acidobacteriota</taxon>
        <taxon>Terriglobia</taxon>
        <taxon>Terriglobales</taxon>
        <taxon>Acidobacteriaceae</taxon>
        <taxon>Terriglobus</taxon>
    </lineage>
</organism>
<dbReference type="Proteomes" id="UP000182409">
    <property type="component" value="Unassembled WGS sequence"/>
</dbReference>
<dbReference type="AlphaFoldDB" id="A0A1H4MEX4"/>
<dbReference type="EMBL" id="FNSD01000001">
    <property type="protein sequence ID" value="SEB81075.1"/>
    <property type="molecule type" value="Genomic_DNA"/>
</dbReference>
<evidence type="ECO:0000313" key="1">
    <source>
        <dbReference type="EMBL" id="SEB81075.1"/>
    </source>
</evidence>
<gene>
    <name evidence="1" type="ORF">SAMN05443244_1900</name>
</gene>
<accession>A0A1H4MEX4</accession>
<reference evidence="1 2" key="1">
    <citation type="submission" date="2016-10" db="EMBL/GenBank/DDBJ databases">
        <authorList>
            <person name="de Groot N.N."/>
        </authorList>
    </citation>
    <scope>NUCLEOTIDE SEQUENCE [LARGE SCALE GENOMIC DNA]</scope>
    <source>
        <strain evidence="1 2">AB35.6</strain>
    </source>
</reference>